<gene>
    <name evidence="2" type="ORF">EYF80_004323</name>
</gene>
<feature type="compositionally biased region" description="Polar residues" evidence="1">
    <location>
        <begin position="1"/>
        <end position="11"/>
    </location>
</feature>
<name>A0A4Z2J5W0_9TELE</name>
<keyword evidence="3" id="KW-1185">Reference proteome</keyword>
<organism evidence="2 3">
    <name type="scientific">Liparis tanakae</name>
    <name type="common">Tanaka's snailfish</name>
    <dbReference type="NCBI Taxonomy" id="230148"/>
    <lineage>
        <taxon>Eukaryota</taxon>
        <taxon>Metazoa</taxon>
        <taxon>Chordata</taxon>
        <taxon>Craniata</taxon>
        <taxon>Vertebrata</taxon>
        <taxon>Euteleostomi</taxon>
        <taxon>Actinopterygii</taxon>
        <taxon>Neopterygii</taxon>
        <taxon>Teleostei</taxon>
        <taxon>Neoteleostei</taxon>
        <taxon>Acanthomorphata</taxon>
        <taxon>Eupercaria</taxon>
        <taxon>Perciformes</taxon>
        <taxon>Cottioidei</taxon>
        <taxon>Cottales</taxon>
        <taxon>Liparidae</taxon>
        <taxon>Liparis</taxon>
    </lineage>
</organism>
<protein>
    <submittedName>
        <fullName evidence="2">Uncharacterized protein</fullName>
    </submittedName>
</protein>
<reference evidence="2 3" key="1">
    <citation type="submission" date="2019-03" db="EMBL/GenBank/DDBJ databases">
        <title>First draft genome of Liparis tanakae, snailfish: a comprehensive survey of snailfish specific genes.</title>
        <authorList>
            <person name="Kim W."/>
            <person name="Song I."/>
            <person name="Jeong J.-H."/>
            <person name="Kim D."/>
            <person name="Kim S."/>
            <person name="Ryu S."/>
            <person name="Song J.Y."/>
            <person name="Lee S.K."/>
        </authorList>
    </citation>
    <scope>NUCLEOTIDE SEQUENCE [LARGE SCALE GENOMIC DNA]</scope>
    <source>
        <tissue evidence="2">Muscle</tissue>
    </source>
</reference>
<dbReference type="AlphaFoldDB" id="A0A4Z2J5W0"/>
<evidence type="ECO:0000313" key="3">
    <source>
        <dbReference type="Proteomes" id="UP000314294"/>
    </source>
</evidence>
<evidence type="ECO:0000256" key="1">
    <source>
        <dbReference type="SAM" id="MobiDB-lite"/>
    </source>
</evidence>
<comment type="caution">
    <text evidence="2">The sequence shown here is derived from an EMBL/GenBank/DDBJ whole genome shotgun (WGS) entry which is preliminary data.</text>
</comment>
<feature type="region of interest" description="Disordered" evidence="1">
    <location>
        <begin position="1"/>
        <end position="24"/>
    </location>
</feature>
<dbReference type="EMBL" id="SRLO01000021">
    <property type="protein sequence ID" value="TNN85301.1"/>
    <property type="molecule type" value="Genomic_DNA"/>
</dbReference>
<sequence>MQGTPKCQGCTSPDAAGFRSGSSATQLLMAERQIKAEHCRRGYRAHTTQNTRGAGETAGEGTKAAALGVHRGVISGGSGEFC</sequence>
<evidence type="ECO:0000313" key="2">
    <source>
        <dbReference type="EMBL" id="TNN85301.1"/>
    </source>
</evidence>
<proteinExistence type="predicted"/>
<accession>A0A4Z2J5W0</accession>
<dbReference type="Proteomes" id="UP000314294">
    <property type="component" value="Unassembled WGS sequence"/>
</dbReference>